<reference evidence="1 2" key="1">
    <citation type="journal article" date="2022" name="Hortic Res">
        <title>A haplotype resolved chromosomal level avocado genome allows analysis of novel avocado genes.</title>
        <authorList>
            <person name="Nath O."/>
            <person name="Fletcher S.J."/>
            <person name="Hayward A."/>
            <person name="Shaw L.M."/>
            <person name="Masouleh A.K."/>
            <person name="Furtado A."/>
            <person name="Henry R.J."/>
            <person name="Mitter N."/>
        </authorList>
    </citation>
    <scope>NUCLEOTIDE SEQUENCE [LARGE SCALE GENOMIC DNA]</scope>
    <source>
        <strain evidence="2">cv. Hass</strain>
    </source>
</reference>
<sequence>MGQLFNSSLQTFNVPKQDVQIIPDIEMVTDGIKYCFSDGIGKISLSFARQVAQKCGLNKIPSAFQIRYGGYKGVVAIDRTSFWKLSLCRNENFELIQGEEMRLLDGMLTNRDMALNVLEGMTAGSTKADLAQMLLQGYEPNEEPYLSMSLSSS</sequence>
<dbReference type="EMBL" id="CM056815">
    <property type="protein sequence ID" value="KAJ8630371.1"/>
    <property type="molecule type" value="Genomic_DNA"/>
</dbReference>
<proteinExistence type="predicted"/>
<dbReference type="Proteomes" id="UP001234297">
    <property type="component" value="Chromosome 7"/>
</dbReference>
<evidence type="ECO:0000313" key="1">
    <source>
        <dbReference type="EMBL" id="KAJ8630371.1"/>
    </source>
</evidence>
<keyword evidence="2" id="KW-1185">Reference proteome</keyword>
<gene>
    <name evidence="1" type="ORF">MRB53_023694</name>
</gene>
<protein>
    <submittedName>
        <fullName evidence="1">Uncharacterized protein</fullName>
    </submittedName>
</protein>
<name>A0ACC2LA50_PERAE</name>
<organism evidence="1 2">
    <name type="scientific">Persea americana</name>
    <name type="common">Avocado</name>
    <dbReference type="NCBI Taxonomy" id="3435"/>
    <lineage>
        <taxon>Eukaryota</taxon>
        <taxon>Viridiplantae</taxon>
        <taxon>Streptophyta</taxon>
        <taxon>Embryophyta</taxon>
        <taxon>Tracheophyta</taxon>
        <taxon>Spermatophyta</taxon>
        <taxon>Magnoliopsida</taxon>
        <taxon>Magnoliidae</taxon>
        <taxon>Laurales</taxon>
        <taxon>Lauraceae</taxon>
        <taxon>Persea</taxon>
    </lineage>
</organism>
<accession>A0ACC2LA50</accession>
<evidence type="ECO:0000313" key="2">
    <source>
        <dbReference type="Proteomes" id="UP001234297"/>
    </source>
</evidence>
<comment type="caution">
    <text evidence="1">The sequence shown here is derived from an EMBL/GenBank/DDBJ whole genome shotgun (WGS) entry which is preliminary data.</text>
</comment>